<dbReference type="RefSeq" id="WP_061538218.1">
    <property type="nucleotide sequence ID" value="NZ_CP013232.1"/>
</dbReference>
<keyword evidence="2" id="KW-0479">Metal-binding</keyword>
<dbReference type="InterPro" id="IPR044043">
    <property type="entry name" value="VanA_C_cat"/>
</dbReference>
<dbReference type="AlphaFoldDB" id="A0A127P4K0"/>
<dbReference type="InterPro" id="IPR050584">
    <property type="entry name" value="Cholesterol_7-desaturase"/>
</dbReference>
<keyword evidence="4" id="KW-0408">Iron</keyword>
<evidence type="ECO:0000256" key="2">
    <source>
        <dbReference type="ARBA" id="ARBA00022723"/>
    </source>
</evidence>
<evidence type="ECO:0000256" key="1">
    <source>
        <dbReference type="ARBA" id="ARBA00022714"/>
    </source>
</evidence>
<dbReference type="PANTHER" id="PTHR21266">
    <property type="entry name" value="IRON-SULFUR DOMAIN CONTAINING PROTEIN"/>
    <property type="match status" value="1"/>
</dbReference>
<dbReference type="GO" id="GO:0046872">
    <property type="term" value="F:metal ion binding"/>
    <property type="evidence" value="ECO:0007669"/>
    <property type="project" value="UniProtKB-KW"/>
</dbReference>
<dbReference type="GO" id="GO:0051537">
    <property type="term" value="F:2 iron, 2 sulfur cluster binding"/>
    <property type="evidence" value="ECO:0007669"/>
    <property type="project" value="UniProtKB-KW"/>
</dbReference>
<dbReference type="PROSITE" id="PS51296">
    <property type="entry name" value="RIESKE"/>
    <property type="match status" value="1"/>
</dbReference>
<evidence type="ECO:0000313" key="8">
    <source>
        <dbReference type="Proteomes" id="UP000072421"/>
    </source>
</evidence>
<keyword evidence="3" id="KW-0560">Oxidoreductase</keyword>
<feature type="domain" description="Rieske" evidence="6">
    <location>
        <begin position="7"/>
        <end position="108"/>
    </location>
</feature>
<dbReference type="PANTHER" id="PTHR21266:SF60">
    <property type="entry name" value="3-KETOSTEROID-9-ALPHA-MONOOXYGENASE, OXYGENASE COMPONENT"/>
    <property type="match status" value="1"/>
</dbReference>
<sequence length="340" mass="38146">MFIHNAWYVAALASDIKAELFPRTVLNKQIVMYRTSDDKLAALEDRCSHRHVPLSKGCLIGDQVQCAYHGIRFNAGGTCVHIPSQKIIPQRASVKSFPLVEKHGFAWIWMGERDLCDEALIPDHSVCTSARHAGEMFYAHANTDYRLGIDNFLDPSHVSYVHLSTVMSQAVTEASPEIMVTPGEVRVRRILRMEKSSPLLKKMMNLDHIDRIQDAIFFPVGNTRIDTIAHPPGQPEGMNMRLSTLGIFTPETETTCHLWAGLYRDFGIDNQQLSDAIAKELRTTIAEDVYICQQAQANWDNDAVFIHLAVDQASIAARQILDVLLQKETQVQPPTLVKSA</sequence>
<evidence type="ECO:0000256" key="5">
    <source>
        <dbReference type="ARBA" id="ARBA00023014"/>
    </source>
</evidence>
<gene>
    <name evidence="7" type="ORF">CFter6_0039</name>
</gene>
<protein>
    <submittedName>
        <fullName evidence="7">Rieske [2Fe-2S] domain protein</fullName>
    </submittedName>
</protein>
<organism evidence="7">
    <name type="scientific">Collimonas fungivorans</name>
    <dbReference type="NCBI Taxonomy" id="158899"/>
    <lineage>
        <taxon>Bacteria</taxon>
        <taxon>Pseudomonadati</taxon>
        <taxon>Pseudomonadota</taxon>
        <taxon>Betaproteobacteria</taxon>
        <taxon>Burkholderiales</taxon>
        <taxon>Oxalobacteraceae</taxon>
        <taxon>Collimonas</taxon>
    </lineage>
</organism>
<dbReference type="EMBL" id="CP013232">
    <property type="protein sequence ID" value="AMO92770.1"/>
    <property type="molecule type" value="Genomic_DNA"/>
</dbReference>
<dbReference type="SUPFAM" id="SSF50022">
    <property type="entry name" value="ISP domain"/>
    <property type="match status" value="1"/>
</dbReference>
<evidence type="ECO:0000313" key="7">
    <source>
        <dbReference type="EMBL" id="AMO92770.1"/>
    </source>
</evidence>
<keyword evidence="5" id="KW-0411">Iron-sulfur</keyword>
<dbReference type="Gene3D" id="3.90.380.10">
    <property type="entry name" value="Naphthalene 1,2-dioxygenase Alpha Subunit, Chain A, domain 1"/>
    <property type="match status" value="1"/>
</dbReference>
<dbReference type="InterPro" id="IPR017941">
    <property type="entry name" value="Rieske_2Fe-2S"/>
</dbReference>
<dbReference type="PATRIC" id="fig|158899.10.peg.39"/>
<dbReference type="Proteomes" id="UP000072421">
    <property type="component" value="Chromosome"/>
</dbReference>
<evidence type="ECO:0000259" key="6">
    <source>
        <dbReference type="PROSITE" id="PS51296"/>
    </source>
</evidence>
<proteinExistence type="predicted"/>
<dbReference type="Gene3D" id="2.102.10.10">
    <property type="entry name" value="Rieske [2Fe-2S] iron-sulphur domain"/>
    <property type="match status" value="1"/>
</dbReference>
<reference evidence="7 8" key="1">
    <citation type="submission" date="2015-11" db="EMBL/GenBank/DDBJ databases">
        <title>Exploring the genomic traits of fungus-feeding bacterial genus Collimonas.</title>
        <authorList>
            <person name="Song C."/>
            <person name="Schmidt R."/>
            <person name="de Jager V."/>
            <person name="Krzyzanowska D."/>
            <person name="Jongedijk E."/>
            <person name="Cankar K."/>
            <person name="Beekwilder J."/>
            <person name="van Veen A."/>
            <person name="de Boer W."/>
            <person name="van Veen J.A."/>
            <person name="Garbeva P."/>
        </authorList>
    </citation>
    <scope>NUCLEOTIDE SEQUENCE [LARGE SCALE GENOMIC DNA]</scope>
    <source>
        <strain evidence="7 8">Ter6</strain>
    </source>
</reference>
<keyword evidence="1" id="KW-0001">2Fe-2S</keyword>
<dbReference type="SUPFAM" id="SSF55961">
    <property type="entry name" value="Bet v1-like"/>
    <property type="match status" value="1"/>
</dbReference>
<dbReference type="Pfam" id="PF00355">
    <property type="entry name" value="Rieske"/>
    <property type="match status" value="1"/>
</dbReference>
<dbReference type="GO" id="GO:0016491">
    <property type="term" value="F:oxidoreductase activity"/>
    <property type="evidence" value="ECO:0007669"/>
    <property type="project" value="UniProtKB-KW"/>
</dbReference>
<dbReference type="Pfam" id="PF19112">
    <property type="entry name" value="VanA_C"/>
    <property type="match status" value="1"/>
</dbReference>
<evidence type="ECO:0000256" key="3">
    <source>
        <dbReference type="ARBA" id="ARBA00023002"/>
    </source>
</evidence>
<name>A0A127P4K0_9BURK</name>
<accession>A0A127P4K0</accession>
<dbReference type="InterPro" id="IPR036922">
    <property type="entry name" value="Rieske_2Fe-2S_sf"/>
</dbReference>
<evidence type="ECO:0000256" key="4">
    <source>
        <dbReference type="ARBA" id="ARBA00023004"/>
    </source>
</evidence>